<dbReference type="SUPFAM" id="SSF52833">
    <property type="entry name" value="Thioredoxin-like"/>
    <property type="match status" value="1"/>
</dbReference>
<dbReference type="AlphaFoldDB" id="A0AAD3TWH9"/>
<sequence length="211" mass="23641">MGLPTALSFLRTGSGGQTLEVYLEPLCPFSYKMAKSLVANVLPHVKEGGKYHGKLELIIRVYAQPFHYFSAFPCEAILVFCNEHPDLFWDYFMAAYAIQDNWFNKMVSDKTPLQCQQAYVDVALDVLEKHGRLPAGPRSQAAGAMMDKLQVKDKMNGGSTLFAESKYLTREGRQNGIHFTPTVLLNGLEDGTVSSSFGKDDWDKYLAEKIQ</sequence>
<evidence type="ECO:0000313" key="2">
    <source>
        <dbReference type="Proteomes" id="UP001222932"/>
    </source>
</evidence>
<dbReference type="PANTHER" id="PTHR33875">
    <property type="entry name" value="OS09G0542200 PROTEIN"/>
    <property type="match status" value="1"/>
</dbReference>
<accession>A0AAD3TWH9</accession>
<dbReference type="PANTHER" id="PTHR33875:SF2">
    <property type="entry name" value="ACR183CP"/>
    <property type="match status" value="1"/>
</dbReference>
<evidence type="ECO:0000313" key="1">
    <source>
        <dbReference type="EMBL" id="GMK57775.1"/>
    </source>
</evidence>
<comment type="caution">
    <text evidence="1">The sequence shown here is derived from an EMBL/GenBank/DDBJ whole genome shotgun (WGS) entry which is preliminary data.</text>
</comment>
<organism evidence="1 2">
    <name type="scientific">Cutaneotrichosporon spelunceum</name>
    <dbReference type="NCBI Taxonomy" id="1672016"/>
    <lineage>
        <taxon>Eukaryota</taxon>
        <taxon>Fungi</taxon>
        <taxon>Dikarya</taxon>
        <taxon>Basidiomycota</taxon>
        <taxon>Agaricomycotina</taxon>
        <taxon>Tremellomycetes</taxon>
        <taxon>Trichosporonales</taxon>
        <taxon>Trichosporonaceae</taxon>
        <taxon>Cutaneotrichosporon</taxon>
    </lineage>
</organism>
<reference evidence="1" key="1">
    <citation type="journal article" date="2023" name="BMC Genomics">
        <title>Chromosome-level genome assemblies of Cutaneotrichosporon spp. (Trichosporonales, Basidiomycota) reveal imbalanced evolution between nucleotide sequences and chromosome synteny.</title>
        <authorList>
            <person name="Kobayashi Y."/>
            <person name="Kayamori A."/>
            <person name="Aoki K."/>
            <person name="Shiwa Y."/>
            <person name="Matsutani M."/>
            <person name="Fujita N."/>
            <person name="Sugita T."/>
            <person name="Iwasaki W."/>
            <person name="Tanaka N."/>
            <person name="Takashima M."/>
        </authorList>
    </citation>
    <scope>NUCLEOTIDE SEQUENCE</scope>
    <source>
        <strain evidence="1">HIS016</strain>
    </source>
</reference>
<protein>
    <recommendedName>
        <fullName evidence="3">Thioredoxin-like fold domain-containing protein</fullName>
    </recommendedName>
</protein>
<gene>
    <name evidence="1" type="ORF">CspeluHIS016_0406090</name>
</gene>
<reference evidence="1" key="2">
    <citation type="submission" date="2023-06" db="EMBL/GenBank/DDBJ databases">
        <authorList>
            <person name="Kobayashi Y."/>
            <person name="Kayamori A."/>
            <person name="Aoki K."/>
            <person name="Shiwa Y."/>
            <person name="Fujita N."/>
            <person name="Sugita T."/>
            <person name="Iwasaki W."/>
            <person name="Tanaka N."/>
            <person name="Takashima M."/>
        </authorList>
    </citation>
    <scope>NUCLEOTIDE SEQUENCE</scope>
    <source>
        <strain evidence="1">HIS016</strain>
    </source>
</reference>
<keyword evidence="2" id="KW-1185">Reference proteome</keyword>
<dbReference type="EMBL" id="BTCM01000004">
    <property type="protein sequence ID" value="GMK57775.1"/>
    <property type="molecule type" value="Genomic_DNA"/>
</dbReference>
<name>A0AAD3TWH9_9TREE</name>
<evidence type="ECO:0008006" key="3">
    <source>
        <dbReference type="Google" id="ProtNLM"/>
    </source>
</evidence>
<dbReference type="InterPro" id="IPR036249">
    <property type="entry name" value="Thioredoxin-like_sf"/>
</dbReference>
<dbReference type="Gene3D" id="3.40.30.10">
    <property type="entry name" value="Glutaredoxin"/>
    <property type="match status" value="1"/>
</dbReference>
<dbReference type="Proteomes" id="UP001222932">
    <property type="component" value="Unassembled WGS sequence"/>
</dbReference>
<proteinExistence type="predicted"/>